<name>A0AAW7IXX3_9LACT</name>
<comment type="caution">
    <text evidence="2">The sequence shown here is derived from an EMBL/GenBank/DDBJ whole genome shotgun (WGS) entry which is preliminary data.</text>
</comment>
<dbReference type="AlphaFoldDB" id="A0AAW7IXX3"/>
<dbReference type="PANTHER" id="PTHR43581">
    <property type="entry name" value="ATP/GTP PHOSPHATASE"/>
    <property type="match status" value="1"/>
</dbReference>
<dbReference type="InterPro" id="IPR051396">
    <property type="entry name" value="Bact_Antivir_Def_Nuclease"/>
</dbReference>
<dbReference type="Pfam" id="PF13175">
    <property type="entry name" value="AAA_15"/>
    <property type="match status" value="1"/>
</dbReference>
<reference evidence="2" key="1">
    <citation type="submission" date="2023-06" db="EMBL/GenBank/DDBJ databases">
        <title>Draft Genome Sequences of lactic acid bacteria strains isolated from fermented milk products.</title>
        <authorList>
            <person name="Elcheninov A.G."/>
            <person name="Klyukina A."/>
            <person name="Zayulina K.S."/>
            <person name="Gavirova L.A."/>
            <person name="Shcherbakova P.A."/>
            <person name="Shestakov A.I."/>
            <person name="Kublanov I.V."/>
            <person name="Kochetkova T.V."/>
        </authorList>
    </citation>
    <scope>NUCLEOTIDE SEQUENCE</scope>
    <source>
        <strain evidence="2">TOM.142</strain>
    </source>
</reference>
<dbReference type="PANTHER" id="PTHR43581:SF2">
    <property type="entry name" value="EXCINUCLEASE ATPASE SUBUNIT"/>
    <property type="match status" value="1"/>
</dbReference>
<dbReference type="InterPro" id="IPR041685">
    <property type="entry name" value="AAA_GajA/Old/RecF-like"/>
</dbReference>
<evidence type="ECO:0000313" key="2">
    <source>
        <dbReference type="EMBL" id="MDM7545979.1"/>
    </source>
</evidence>
<accession>A0AAW7IXX3</accession>
<evidence type="ECO:0000313" key="3">
    <source>
        <dbReference type="Proteomes" id="UP001240905"/>
    </source>
</evidence>
<organism evidence="2 3">
    <name type="scientific">Lactococcus lactis</name>
    <dbReference type="NCBI Taxonomy" id="1358"/>
    <lineage>
        <taxon>Bacteria</taxon>
        <taxon>Bacillati</taxon>
        <taxon>Bacillota</taxon>
        <taxon>Bacilli</taxon>
        <taxon>Lactobacillales</taxon>
        <taxon>Streptococcaceae</taxon>
        <taxon>Lactococcus</taxon>
    </lineage>
</organism>
<dbReference type="InterPro" id="IPR027417">
    <property type="entry name" value="P-loop_NTPase"/>
</dbReference>
<sequence length="456" mass="53389">MKIKNLGPIKDGEIEFNNLVVIWGDNNSGKTMLTYLLYAIKEEFKSFKFELSKLSKKTHDYHNYINKGSKIFISNDEILDLYKNFQNYFEREASVLLAKYFAVDVEYFKDFKIKFSDHEIFDAMPMKRKISRGFTRIIGDGKTIENTFLFKKIKEGVEFHLEKQEIDGELLEFDNSSLTDKMIKKVFTRETFDAYLSGFFKHMTNSASNIYFPAERVGINQFREELKLSRASKTPELDEIEFSYQNNKSAPYRSYPLPVEDYIKYIFSISSIKYRQPIRKNVRKRKNLQDILEGEFIYNKDINDYEYLSENCERHIPFKIMSSSLKSMFGLSEYLNRLHPMVSGGSITIDEPEMNLHPSKQVKLIEELTELISNSNINMVLSTHSSFIARKLINIVLKNDSSVINGRVFKNENLNIYETIDGGLRKINLLKDHSYIDNFDVTSLKLDEEYFSLLGD</sequence>
<protein>
    <submittedName>
        <fullName evidence="2">AAA family ATPase</fullName>
    </submittedName>
</protein>
<dbReference type="SUPFAM" id="SSF52540">
    <property type="entry name" value="P-loop containing nucleoside triphosphate hydrolases"/>
    <property type="match status" value="1"/>
</dbReference>
<gene>
    <name evidence="2" type="ORF">QUD52_02870</name>
</gene>
<dbReference type="RefSeq" id="WP_141347663.1">
    <property type="nucleotide sequence ID" value="NZ_CP095737.1"/>
</dbReference>
<dbReference type="Gene3D" id="3.40.50.300">
    <property type="entry name" value="P-loop containing nucleotide triphosphate hydrolases"/>
    <property type="match status" value="1"/>
</dbReference>
<feature type="domain" description="Endonuclease GajA/Old nuclease/RecF-like AAA" evidence="1">
    <location>
        <begin position="1"/>
        <end position="389"/>
    </location>
</feature>
<dbReference type="Proteomes" id="UP001240905">
    <property type="component" value="Unassembled WGS sequence"/>
</dbReference>
<evidence type="ECO:0000259" key="1">
    <source>
        <dbReference type="Pfam" id="PF13175"/>
    </source>
</evidence>
<dbReference type="EMBL" id="JAUCAE010000003">
    <property type="protein sequence ID" value="MDM7545979.1"/>
    <property type="molecule type" value="Genomic_DNA"/>
</dbReference>
<proteinExistence type="predicted"/>